<protein>
    <submittedName>
        <fullName evidence="3">Putative nucleotidyltransferase with HDIG domain</fullName>
    </submittedName>
</protein>
<dbReference type="NCBIfam" id="TIGR00277">
    <property type="entry name" value="HDIG"/>
    <property type="match status" value="1"/>
</dbReference>
<dbReference type="PANTHER" id="PTHR43155:SF2">
    <property type="entry name" value="CYCLIC DI-GMP PHOSPHODIESTERASE PA4108"/>
    <property type="match status" value="1"/>
</dbReference>
<proteinExistence type="predicted"/>
<evidence type="ECO:0000259" key="1">
    <source>
        <dbReference type="PROSITE" id="PS51831"/>
    </source>
</evidence>
<dbReference type="InterPro" id="IPR029016">
    <property type="entry name" value="GAF-like_dom_sf"/>
</dbReference>
<dbReference type="PROSITE" id="PS51831">
    <property type="entry name" value="HD"/>
    <property type="match status" value="1"/>
</dbReference>
<dbReference type="PROSITE" id="PS51832">
    <property type="entry name" value="HD_GYP"/>
    <property type="match status" value="1"/>
</dbReference>
<dbReference type="InterPro" id="IPR006674">
    <property type="entry name" value="HD_domain"/>
</dbReference>
<gene>
    <name evidence="3" type="ORF">EDD79_103920</name>
</gene>
<reference evidence="3 4" key="1">
    <citation type="submission" date="2019-03" db="EMBL/GenBank/DDBJ databases">
        <title>Genomic Encyclopedia of Type Strains, Phase IV (KMG-IV): sequencing the most valuable type-strain genomes for metagenomic binning, comparative biology and taxonomic classification.</title>
        <authorList>
            <person name="Goeker M."/>
        </authorList>
    </citation>
    <scope>NUCLEOTIDE SEQUENCE [LARGE SCALE GENOMIC DNA]</scope>
    <source>
        <strain evidence="3 4">DSM 100013</strain>
    </source>
</reference>
<evidence type="ECO:0000313" key="3">
    <source>
        <dbReference type="EMBL" id="TCP98987.1"/>
    </source>
</evidence>
<dbReference type="EMBL" id="SLYC01000039">
    <property type="protein sequence ID" value="TCP98987.1"/>
    <property type="molecule type" value="Genomic_DNA"/>
</dbReference>
<dbReference type="Pfam" id="PF13487">
    <property type="entry name" value="HD_5"/>
    <property type="match status" value="1"/>
</dbReference>
<keyword evidence="4" id="KW-1185">Reference proteome</keyword>
<dbReference type="GO" id="GO:0016740">
    <property type="term" value="F:transferase activity"/>
    <property type="evidence" value="ECO:0007669"/>
    <property type="project" value="UniProtKB-KW"/>
</dbReference>
<dbReference type="SMART" id="SM00471">
    <property type="entry name" value="HDc"/>
    <property type="match status" value="1"/>
</dbReference>
<dbReference type="CDD" id="cd00077">
    <property type="entry name" value="HDc"/>
    <property type="match status" value="1"/>
</dbReference>
<dbReference type="SUPFAM" id="SSF55781">
    <property type="entry name" value="GAF domain-like"/>
    <property type="match status" value="1"/>
</dbReference>
<comment type="caution">
    <text evidence="3">The sequence shown here is derived from an EMBL/GenBank/DDBJ whole genome shotgun (WGS) entry which is preliminary data.</text>
</comment>
<dbReference type="PANTHER" id="PTHR43155">
    <property type="entry name" value="CYCLIC DI-GMP PHOSPHODIESTERASE PA4108-RELATED"/>
    <property type="match status" value="1"/>
</dbReference>
<dbReference type="InterPro" id="IPR003607">
    <property type="entry name" value="HD/PDEase_dom"/>
</dbReference>
<feature type="domain" description="HD" evidence="1">
    <location>
        <begin position="209"/>
        <end position="331"/>
    </location>
</feature>
<organism evidence="3 4">
    <name type="scientific">Serpentinicella alkaliphila</name>
    <dbReference type="NCBI Taxonomy" id="1734049"/>
    <lineage>
        <taxon>Bacteria</taxon>
        <taxon>Bacillati</taxon>
        <taxon>Bacillota</taxon>
        <taxon>Clostridia</taxon>
        <taxon>Peptostreptococcales</taxon>
        <taxon>Natronincolaceae</taxon>
        <taxon>Serpentinicella</taxon>
    </lineage>
</organism>
<evidence type="ECO:0000259" key="2">
    <source>
        <dbReference type="PROSITE" id="PS51832"/>
    </source>
</evidence>
<dbReference type="InterPro" id="IPR006675">
    <property type="entry name" value="HDIG_dom"/>
</dbReference>
<dbReference type="Gene3D" id="1.10.3210.10">
    <property type="entry name" value="Hypothetical protein af1432"/>
    <property type="match status" value="1"/>
</dbReference>
<evidence type="ECO:0000313" key="4">
    <source>
        <dbReference type="Proteomes" id="UP000295504"/>
    </source>
</evidence>
<name>A0A4R2T7F7_9FIRM</name>
<dbReference type="SUPFAM" id="SSF109604">
    <property type="entry name" value="HD-domain/PDEase-like"/>
    <property type="match status" value="1"/>
</dbReference>
<accession>A0A4R2T7F7</accession>
<dbReference type="RefSeq" id="WP_165913744.1">
    <property type="nucleotide sequence ID" value="NZ_CP058648.1"/>
</dbReference>
<dbReference type="InterPro" id="IPR037522">
    <property type="entry name" value="HD_GYP_dom"/>
</dbReference>
<feature type="domain" description="HD-GYP" evidence="2">
    <location>
        <begin position="187"/>
        <end position="376"/>
    </location>
</feature>
<dbReference type="AlphaFoldDB" id="A0A4R2T7F7"/>
<dbReference type="Gene3D" id="3.30.450.40">
    <property type="match status" value="1"/>
</dbReference>
<dbReference type="Proteomes" id="UP000295504">
    <property type="component" value="Unassembled WGS sequence"/>
</dbReference>
<keyword evidence="3" id="KW-0808">Transferase</keyword>
<sequence>MQNKEVHRLNNKIKELEDKLSEQSFLVNMTNLLMRDGDLNTTIKSTLQLAMEITNSEAGCLFMIETSSYKVKAVEINGQISEELVKAFSKLNNILSKQQLNRIVEVNKKNEYFHRFYKLDEKLESFIFLPLVVETDPIGYAVVMHRHEDNDNHSSSYSVRDQINLKIFSHQAALLLDNIRKNIERKKKELYLKTISSLVAAIDAKDIYTQNHSSRVAMITVEFAKFLDFTEEMVELIHYGAILHDVGKIGISDVILNKNTALTDEEYGIIKEHPIKGVNILKPMDLNKGIVDVIKYHHERYDGNGYPDRLKGEEIPLTARIVSIVDAWDAMTSSRAYRKGLLKEEAIGELIKCKGTQFDPHLVDEFLKLLYKNPLY</sequence>